<evidence type="ECO:0000313" key="5">
    <source>
        <dbReference type="Proteomes" id="UP000315628"/>
    </source>
</evidence>
<dbReference type="OrthoDB" id="5186768at2"/>
<name>A0A560W6J4_9MICO</name>
<dbReference type="RefSeq" id="WP_144858060.1">
    <property type="nucleotide sequence ID" value="NZ_BAAAYT010000002.1"/>
</dbReference>
<evidence type="ECO:0000313" key="4">
    <source>
        <dbReference type="EMBL" id="TWD13241.1"/>
    </source>
</evidence>
<reference evidence="4 5" key="1">
    <citation type="submission" date="2019-06" db="EMBL/GenBank/DDBJ databases">
        <title>Sequencing the genomes of 1000 actinobacteria strains.</title>
        <authorList>
            <person name="Klenk H.-P."/>
        </authorList>
    </citation>
    <scope>NUCLEOTIDE SEQUENCE [LARGE SCALE GENOMIC DNA]</scope>
    <source>
        <strain evidence="4 5">DSM 18935</strain>
    </source>
</reference>
<dbReference type="CDD" id="cd04496">
    <property type="entry name" value="SSB_OBF"/>
    <property type="match status" value="1"/>
</dbReference>
<gene>
    <name evidence="4" type="ORF">FB557_2629</name>
</gene>
<dbReference type="InterPro" id="IPR012340">
    <property type="entry name" value="NA-bd_OB-fold"/>
</dbReference>
<dbReference type="Gene3D" id="2.40.50.140">
    <property type="entry name" value="Nucleic acid-binding proteins"/>
    <property type="match status" value="1"/>
</dbReference>
<keyword evidence="5" id="KW-1185">Reference proteome</keyword>
<dbReference type="SUPFAM" id="SSF50249">
    <property type="entry name" value="Nucleic acid-binding proteins"/>
    <property type="match status" value="1"/>
</dbReference>
<dbReference type="Proteomes" id="UP000315628">
    <property type="component" value="Unassembled WGS sequence"/>
</dbReference>
<organism evidence="4 5">
    <name type="scientific">Marihabitans asiaticum</name>
    <dbReference type="NCBI Taxonomy" id="415218"/>
    <lineage>
        <taxon>Bacteria</taxon>
        <taxon>Bacillati</taxon>
        <taxon>Actinomycetota</taxon>
        <taxon>Actinomycetes</taxon>
        <taxon>Micrococcales</taxon>
        <taxon>Intrasporangiaceae</taxon>
        <taxon>Marihabitans</taxon>
    </lineage>
</organism>
<keyword evidence="1 2" id="KW-0238">DNA-binding</keyword>
<dbReference type="PROSITE" id="PS50935">
    <property type="entry name" value="SSB"/>
    <property type="match status" value="1"/>
</dbReference>
<dbReference type="GO" id="GO:0003697">
    <property type="term" value="F:single-stranded DNA binding"/>
    <property type="evidence" value="ECO:0007669"/>
    <property type="project" value="InterPro"/>
</dbReference>
<proteinExistence type="predicted"/>
<protein>
    <submittedName>
        <fullName evidence="4">Single-strand DNA-binding protein</fullName>
    </submittedName>
</protein>
<evidence type="ECO:0000256" key="3">
    <source>
        <dbReference type="SAM" id="MobiDB-lite"/>
    </source>
</evidence>
<comment type="caution">
    <text evidence="4">The sequence shown here is derived from an EMBL/GenBank/DDBJ whole genome shotgun (WGS) entry which is preliminary data.</text>
</comment>
<dbReference type="Pfam" id="PF00436">
    <property type="entry name" value="SSB"/>
    <property type="match status" value="1"/>
</dbReference>
<dbReference type="AlphaFoldDB" id="A0A560W6J4"/>
<dbReference type="InterPro" id="IPR000424">
    <property type="entry name" value="Primosome_PriB/ssb"/>
</dbReference>
<feature type="region of interest" description="Disordered" evidence="3">
    <location>
        <begin position="90"/>
        <end position="111"/>
    </location>
</feature>
<evidence type="ECO:0000256" key="1">
    <source>
        <dbReference type="ARBA" id="ARBA00023125"/>
    </source>
</evidence>
<evidence type="ECO:0000256" key="2">
    <source>
        <dbReference type="PROSITE-ProRule" id="PRU00252"/>
    </source>
</evidence>
<dbReference type="EMBL" id="VIUW01000005">
    <property type="protein sequence ID" value="TWD13241.1"/>
    <property type="molecule type" value="Genomic_DNA"/>
</dbReference>
<accession>A0A560W6J4</accession>
<sequence>MTPTAPPSPDHQSDVNRVELAGRVSGDPQQRELPSGDPLVTLRLVVTRDGGGPVDTIDLACWSARARRTASRLVDGDRVTVDGQLRRRFFRTPGGPASRYEVEVGTISRRR</sequence>